<evidence type="ECO:0000256" key="5">
    <source>
        <dbReference type="SAM" id="SignalP"/>
    </source>
</evidence>
<dbReference type="KEGG" id="aplc:110981728"/>
<dbReference type="Gene3D" id="1.20.1270.10">
    <property type="match status" value="1"/>
</dbReference>
<name>A0A8B7YRZ2_ACAPL</name>
<dbReference type="SUPFAM" id="SSF53067">
    <property type="entry name" value="Actin-like ATPase domain"/>
    <property type="match status" value="2"/>
</dbReference>
<dbReference type="RefSeq" id="XP_022095236.1">
    <property type="nucleotide sequence ID" value="XM_022239544.1"/>
</dbReference>
<dbReference type="InterPro" id="IPR029047">
    <property type="entry name" value="HSP70_peptide-bd_sf"/>
</dbReference>
<keyword evidence="5" id="KW-0732">Signal</keyword>
<keyword evidence="6" id="KW-1185">Reference proteome</keyword>
<evidence type="ECO:0000313" key="8">
    <source>
        <dbReference type="RefSeq" id="XP_022095236.1"/>
    </source>
</evidence>
<dbReference type="Gene3D" id="2.60.34.10">
    <property type="entry name" value="Substrate Binding Domain Of DNAk, Chain A, domain 1"/>
    <property type="match status" value="1"/>
</dbReference>
<evidence type="ECO:0000256" key="1">
    <source>
        <dbReference type="ARBA" id="ARBA00007381"/>
    </source>
</evidence>
<evidence type="ECO:0000313" key="6">
    <source>
        <dbReference type="Proteomes" id="UP000694845"/>
    </source>
</evidence>
<dbReference type="RefSeq" id="XP_022095235.1">
    <property type="nucleotide sequence ID" value="XM_022239543.1"/>
</dbReference>
<dbReference type="InterPro" id="IPR029048">
    <property type="entry name" value="HSP70_C_sf"/>
</dbReference>
<feature type="chain" id="PRO_5044665603" evidence="5">
    <location>
        <begin position="21"/>
        <end position="678"/>
    </location>
</feature>
<dbReference type="AlphaFoldDB" id="A0A8B7YRZ2"/>
<dbReference type="OrthoDB" id="2401965at2759"/>
<dbReference type="PANTHER" id="PTHR19375">
    <property type="entry name" value="HEAT SHOCK PROTEIN 70KDA"/>
    <property type="match status" value="1"/>
</dbReference>
<accession>A0A8B7YRZ2</accession>
<proteinExistence type="inferred from homology"/>
<dbReference type="FunFam" id="3.90.640.10:FF:000003">
    <property type="entry name" value="Molecular chaperone DnaK"/>
    <property type="match status" value="1"/>
</dbReference>
<dbReference type="InterPro" id="IPR013126">
    <property type="entry name" value="Hsp_70_fam"/>
</dbReference>
<dbReference type="GO" id="GO:0140662">
    <property type="term" value="F:ATP-dependent protein folding chaperone"/>
    <property type="evidence" value="ECO:0007669"/>
    <property type="project" value="InterPro"/>
</dbReference>
<dbReference type="Gene3D" id="3.90.640.10">
    <property type="entry name" value="Actin, Chain A, domain 4"/>
    <property type="match status" value="1"/>
</dbReference>
<keyword evidence="2 4" id="KW-0547">Nucleotide-binding</keyword>
<dbReference type="FunFam" id="3.30.30.30:FF:000003">
    <property type="entry name" value="Heat shock protein 9"/>
    <property type="match status" value="1"/>
</dbReference>
<protein>
    <submittedName>
        <fullName evidence="7 8">78 kDa glucose-regulated protein-like</fullName>
    </submittedName>
</protein>
<organism evidence="6 7">
    <name type="scientific">Acanthaster planci</name>
    <name type="common">Crown-of-thorns starfish</name>
    <dbReference type="NCBI Taxonomy" id="133434"/>
    <lineage>
        <taxon>Eukaryota</taxon>
        <taxon>Metazoa</taxon>
        <taxon>Echinodermata</taxon>
        <taxon>Eleutherozoa</taxon>
        <taxon>Asterozoa</taxon>
        <taxon>Asteroidea</taxon>
        <taxon>Valvatacea</taxon>
        <taxon>Valvatida</taxon>
        <taxon>Acanthasteridae</taxon>
        <taxon>Acanthaster</taxon>
    </lineage>
</organism>
<dbReference type="PRINTS" id="PR00301">
    <property type="entry name" value="HEATSHOCK70"/>
</dbReference>
<reference evidence="7 8" key="1">
    <citation type="submission" date="2025-04" db="UniProtKB">
        <authorList>
            <consortium name="RefSeq"/>
        </authorList>
    </citation>
    <scope>IDENTIFICATION</scope>
</reference>
<gene>
    <name evidence="7 8" type="primary">LOC110981728</name>
</gene>
<dbReference type="SUPFAM" id="SSF100920">
    <property type="entry name" value="Heat shock protein 70kD (HSP70), peptide-binding domain"/>
    <property type="match status" value="1"/>
</dbReference>
<evidence type="ECO:0000256" key="4">
    <source>
        <dbReference type="RuleBase" id="RU003322"/>
    </source>
</evidence>
<comment type="similarity">
    <text evidence="1 4">Belongs to the heat shock protein 70 family.</text>
</comment>
<feature type="signal peptide" evidence="5">
    <location>
        <begin position="1"/>
        <end position="20"/>
    </location>
</feature>
<dbReference type="SUPFAM" id="SSF100934">
    <property type="entry name" value="Heat shock protein 70kD (HSP70), C-terminal subdomain"/>
    <property type="match status" value="1"/>
</dbReference>
<dbReference type="InterPro" id="IPR043129">
    <property type="entry name" value="ATPase_NBD"/>
</dbReference>
<dbReference type="Pfam" id="PF00012">
    <property type="entry name" value="HSP70"/>
    <property type="match status" value="1"/>
</dbReference>
<evidence type="ECO:0000313" key="7">
    <source>
        <dbReference type="RefSeq" id="XP_022095235.1"/>
    </source>
</evidence>
<evidence type="ECO:0000256" key="2">
    <source>
        <dbReference type="ARBA" id="ARBA00022741"/>
    </source>
</evidence>
<keyword evidence="3 4" id="KW-0067">ATP-binding</keyword>
<dbReference type="Proteomes" id="UP000694845">
    <property type="component" value="Unplaced"/>
</dbReference>
<dbReference type="Gene3D" id="3.30.420.40">
    <property type="match status" value="2"/>
</dbReference>
<sequence length="678" mass="75998">MTAGTTAVLLIISICAVSRASSVVSMETDWSTSLVPESFKESDIPGVPDAEPDDAQEEPQIGIYLGYTHSSVAVHQNGTVLVLRDELGNKMVPSCVAFTEGGDVLVGESARRYQIDQPESTMYQAKRLIGRTWDDPEVKKFMERFPIKVVEKEKLPYFEVKVGENKRIISPQEVTSMIISKLRSMAEDFLGTDITEAVIGVPSYFNDQQRQATKEAGTAAGIDVKRLIPESTSAAVAYGLDRMETHRDEVYVLVYDLGTTTLDVSLSVIETGVFEIMAAAHDHDLGGRDINQPVMDYLLDQFQETMGKVLSADSAAMHRLRQEVELSALALTANPHAYIEIESFYEGQDFSQILIKDKYEELTMEKLRLWSQHLVKQVLADYHLPMPQVNVVLAGNALLLRRMQPFLQEMFDSTELTVRADLEDAFVSGLAEIAHSSAKEGDTLCRCSWAPQSVGIETAGGAMHVLLAKDAFLYQEVSDMFTTAMDNQSTVTIKIYEGDRPVAKDNFFLGSFDLSGLQPAPCGVPSINISLLMDVNGRVHVMAKELHSGRVVSFPSDDDARLSCDYRHTDDDSKAATQEDKLVKERLQSLNSLQSYAYTVNRKLRGHEKDLWKTLTSRDKETLTQAVDKTLKWLHDNRQADKDDFDKRRKELWDIVQPITEVYKRSESERNEESKDEF</sequence>
<dbReference type="GO" id="GO:0005524">
    <property type="term" value="F:ATP binding"/>
    <property type="evidence" value="ECO:0007669"/>
    <property type="project" value="UniProtKB-KW"/>
</dbReference>
<evidence type="ECO:0000256" key="3">
    <source>
        <dbReference type="ARBA" id="ARBA00022840"/>
    </source>
</evidence>
<dbReference type="GeneID" id="110981728"/>